<keyword evidence="2" id="KW-1185">Reference proteome</keyword>
<dbReference type="AlphaFoldDB" id="A0A315FID5"/>
<accession>A0A315FID5</accession>
<dbReference type="EMBL" id="NESN01000004">
    <property type="protein sequence ID" value="PUE52877.1"/>
    <property type="molecule type" value="Genomic_DNA"/>
</dbReference>
<proteinExistence type="predicted"/>
<dbReference type="Proteomes" id="UP000250790">
    <property type="component" value="Unassembled WGS sequence"/>
</dbReference>
<evidence type="ECO:0000313" key="1">
    <source>
        <dbReference type="EMBL" id="PUE52877.1"/>
    </source>
</evidence>
<gene>
    <name evidence="1" type="ORF">B9Z37_12020</name>
</gene>
<comment type="caution">
    <text evidence="1">The sequence shown here is derived from an EMBL/GenBank/DDBJ whole genome shotgun (WGS) entry which is preliminary data.</text>
</comment>
<name>A0A315FID5_9BURK</name>
<organism evidence="1 2">
    <name type="scientific">Limnohabitans parvus II-B4</name>
    <dbReference type="NCBI Taxonomy" id="1293052"/>
    <lineage>
        <taxon>Bacteria</taxon>
        <taxon>Pseudomonadati</taxon>
        <taxon>Pseudomonadota</taxon>
        <taxon>Betaproteobacteria</taxon>
        <taxon>Burkholderiales</taxon>
        <taxon>Comamonadaceae</taxon>
        <taxon>Limnohabitans</taxon>
    </lineage>
</organism>
<sequence>MGPCAGAQRRFALPHRPRTGPQLTCGGELKKAGFAAFFNFSAWFFLAIFDDLGFDFCRVQRCLRSKAHALAVLDTRVRGYDRGYFSRQTSRHLAWGEAGAEPGDLASEASYEPGQRLPQLRRFLQKLKPGLKSFSP</sequence>
<evidence type="ECO:0000313" key="2">
    <source>
        <dbReference type="Proteomes" id="UP000250790"/>
    </source>
</evidence>
<reference evidence="1 2" key="1">
    <citation type="submission" date="2017-04" db="EMBL/GenBank/DDBJ databases">
        <title>Unexpected and diverse lifestyles within the genus Limnohabitans.</title>
        <authorList>
            <person name="Kasalicky V."/>
            <person name="Mehrshad M."/>
            <person name="Andrei S.-A."/>
            <person name="Salcher M."/>
            <person name="Kratochvilova H."/>
            <person name="Simek K."/>
            <person name="Ghai R."/>
        </authorList>
    </citation>
    <scope>NUCLEOTIDE SEQUENCE [LARGE SCALE GENOMIC DNA]</scope>
    <source>
        <strain evidence="1 2">II-B4</strain>
    </source>
</reference>
<protein>
    <submittedName>
        <fullName evidence="1">Uncharacterized protein</fullName>
    </submittedName>
</protein>